<sequence length="363" mass="39433">MEIQSQAFEVRRYKLADTRIVSEAMATPERGEALLRIDAFALTANNITYGVTGDMIGYWQFFPAADTDWGRIPVWGFADVVSSDVDGVAEGDRFYGYFPMAGHLLVQPAAVGDRSFTDGAAHRAELPAVYNQYQRCAADPLYRPEHEAMLMLFRPLFTTGFFIDDFLADNDFFGAGTVLLSSASSKTAVALAWLLHRARKGQVRVVGLTSPGNKRFVESLGCYDTAVTYDEPDALPKGPVVYVDMAGNGDLRASVHGHYADKLAYSCSVGVTHWESAALGGNDKLPGPKPELFFAPTQVAKRNKDWGPAVIAERLAGAWTPFVDAASGWLAVRREHGPGGVSGAYRSLLENRANPAEGLILSL</sequence>
<dbReference type="HOGENOM" id="CLU_037224_1_0_6"/>
<dbReference type="PATRIC" id="fig|1265313.6.peg.418"/>
<dbReference type="eggNOG" id="COG0604">
    <property type="taxonomic scope" value="Bacteria"/>
</dbReference>
<dbReference type="STRING" id="1265313.HRUBRA_00422"/>
<evidence type="ECO:0000313" key="1">
    <source>
        <dbReference type="EMBL" id="KGE04949.1"/>
    </source>
</evidence>
<dbReference type="Proteomes" id="UP000029640">
    <property type="component" value="Unassembled WGS sequence"/>
</dbReference>
<dbReference type="RefSeq" id="WP_035513840.1">
    <property type="nucleotide sequence ID" value="NZ_KN234746.1"/>
</dbReference>
<protein>
    <recommendedName>
        <fullName evidence="3">Bll1370 protein</fullName>
    </recommendedName>
</protein>
<organism evidence="1 2">
    <name type="scientific">Pseudohaliea rubra DSM 19751</name>
    <dbReference type="NCBI Taxonomy" id="1265313"/>
    <lineage>
        <taxon>Bacteria</taxon>
        <taxon>Pseudomonadati</taxon>
        <taxon>Pseudomonadota</taxon>
        <taxon>Gammaproteobacteria</taxon>
        <taxon>Cellvibrionales</taxon>
        <taxon>Halieaceae</taxon>
        <taxon>Pseudohaliea</taxon>
    </lineage>
</organism>
<evidence type="ECO:0008006" key="3">
    <source>
        <dbReference type="Google" id="ProtNLM"/>
    </source>
</evidence>
<dbReference type="InterPro" id="IPR021276">
    <property type="entry name" value="DUF2855"/>
</dbReference>
<evidence type="ECO:0000313" key="2">
    <source>
        <dbReference type="Proteomes" id="UP000029640"/>
    </source>
</evidence>
<dbReference type="EMBL" id="AUVB01000013">
    <property type="protein sequence ID" value="KGE04949.1"/>
    <property type="molecule type" value="Genomic_DNA"/>
</dbReference>
<accession>A0A095X235</accession>
<proteinExistence type="predicted"/>
<name>A0A095X235_9GAMM</name>
<comment type="caution">
    <text evidence="1">The sequence shown here is derived from an EMBL/GenBank/DDBJ whole genome shotgun (WGS) entry which is preliminary data.</text>
</comment>
<gene>
    <name evidence="1" type="ORF">HRUBRA_00422</name>
</gene>
<reference evidence="1 2" key="1">
    <citation type="journal article" date="2014" name="Genome Announc.">
        <title>Genome Sequence of Gammaproteobacterial Pseudohaliea rubra Type Strain DSM 19751, Isolated from Coastal Seawater of the Mediterranean Sea.</title>
        <authorList>
            <person name="Spring S."/>
            <person name="Fiebig A."/>
            <person name="Riedel T."/>
            <person name="Goker M."/>
            <person name="Klenk H.P."/>
        </authorList>
    </citation>
    <scope>NUCLEOTIDE SEQUENCE [LARGE SCALE GENOMIC DNA]</scope>
    <source>
        <strain evidence="1 2">DSM 19751</strain>
    </source>
</reference>
<keyword evidence="2" id="KW-1185">Reference proteome</keyword>
<dbReference type="AlphaFoldDB" id="A0A095X235"/>
<dbReference type="OrthoDB" id="8953110at2"/>
<dbReference type="Pfam" id="PF11017">
    <property type="entry name" value="DUF2855"/>
    <property type="match status" value="1"/>
</dbReference>